<organism evidence="7">
    <name type="scientific">Gloeochaete wittrockiana</name>
    <dbReference type="NCBI Taxonomy" id="38269"/>
    <lineage>
        <taxon>Eukaryota</taxon>
        <taxon>Glaucocystophyceae</taxon>
        <taxon>Gloeochaetales</taxon>
        <taxon>Gloeochaetaceae</taxon>
        <taxon>Gloeochaete</taxon>
    </lineage>
</organism>
<evidence type="ECO:0000313" key="7">
    <source>
        <dbReference type="EMBL" id="ATD53280.1"/>
    </source>
</evidence>
<protein>
    <recommendedName>
        <fullName evidence="3">lycopene beta-cyclase</fullName>
        <ecNumber evidence="3">5.5.1.19</ecNumber>
    </recommendedName>
</protein>
<sequence>MMFVSISSAFALSNRKNCCSSSVLSFRTHPESTHCSLRRIELVERPTHRSKTRDVPRQLPTFFRTRPLRFRATRSLPFSLAPGLSVVASVRSGESVEQILESFQQVKPHPDTDVVVVGCGPAGLAVSYLLAEKGVQVTCVGSNPATRWIPNYGVWLDEYLPLGYPLSCLSKTWSKTSLYLQPDGRNLVMPREYGRVNREAMQIELLRRCRDAGVKVIAAEVSGVTNPPSTLSSASSSPESKGEAISLVQYADGSQQSARTVVDATGHGCKLLKFDREQSIPQQHTTYGWSVPSSQRDQGVQVAYGIEADVEEGHGWDLDEMVLMDFRSNFLSSEEEQNEPPTFLYVMPMSKTRVFVEETSLVARPPLSFDWAKKRLYKRLESLGVKVTHVHEVELCYIPMGGDLPIVPQPTIGFGGAARLVHPATGYMLTRALSAAPPFANALASALLQKPQLSACEVSQVGWDAVWSVERRREREFYKFGMEVLLEMDYSETRIFFDCFFSLPEWTWHNFLAQNLRRPEIIQFGLRLFISLPNRIQLKLMQAGVRDGGPALLASLLAP</sequence>
<dbReference type="PANTHER" id="PTHR39757:SF5">
    <property type="entry name" value="OS02G0190600 PROTEIN"/>
    <property type="match status" value="1"/>
</dbReference>
<evidence type="ECO:0000256" key="1">
    <source>
        <dbReference type="ARBA" id="ARBA00005089"/>
    </source>
</evidence>
<keyword evidence="5" id="KW-0520">NAD</keyword>
<evidence type="ECO:0000256" key="4">
    <source>
        <dbReference type="ARBA" id="ARBA00022746"/>
    </source>
</evidence>
<dbReference type="InterPro" id="IPR010108">
    <property type="entry name" value="Lycopene_cyclase_b/e"/>
</dbReference>
<dbReference type="AlphaFoldDB" id="A0A290WNH2"/>
<accession>A0A290WNH2</accession>
<name>A0A290WNH2_9EUKA</name>
<dbReference type="PANTHER" id="PTHR39757">
    <property type="match status" value="1"/>
</dbReference>
<dbReference type="SUPFAM" id="SSF51905">
    <property type="entry name" value="FAD/NAD(P)-binding domain"/>
    <property type="match status" value="1"/>
</dbReference>
<proteinExistence type="evidence at transcript level"/>
<gene>
    <name evidence="7" type="primary">LCYB</name>
</gene>
<reference evidence="7" key="1">
    <citation type="submission" date="2016-09" db="EMBL/GenBank/DDBJ databases">
        <title>Phylogenetic studies on genes related to carotenoids biosynthesis in algae.</title>
        <authorList>
            <person name="Wang S."/>
            <person name="Zhang L."/>
            <person name="Chi S."/>
            <person name="Wang X."/>
            <person name="Tang X."/>
            <person name="Liu T."/>
        </authorList>
    </citation>
    <scope>NUCLEOTIDE SEQUENCE</scope>
    <source>
        <strain evidence="7">PQED-2003687</strain>
    </source>
</reference>
<evidence type="ECO:0000256" key="5">
    <source>
        <dbReference type="ARBA" id="ARBA00023027"/>
    </source>
</evidence>
<dbReference type="GO" id="GO:0016705">
    <property type="term" value="F:oxidoreductase activity, acting on paired donors, with incorporation or reduction of molecular oxygen"/>
    <property type="evidence" value="ECO:0007669"/>
    <property type="project" value="InterPro"/>
</dbReference>
<dbReference type="GO" id="GO:0016860">
    <property type="term" value="F:intramolecular oxidoreductase activity"/>
    <property type="evidence" value="ECO:0007669"/>
    <property type="project" value="UniProtKB-ARBA"/>
</dbReference>
<comment type="pathway">
    <text evidence="6">Carotenoid biosynthesis; beta-zeacarotene biosynthesis.</text>
</comment>
<evidence type="ECO:0000256" key="2">
    <source>
        <dbReference type="ARBA" id="ARBA00006599"/>
    </source>
</evidence>
<dbReference type="EC" id="5.5.1.19" evidence="3"/>
<comment type="similarity">
    <text evidence="2">Belongs to the lycopene cyclase family.</text>
</comment>
<comment type="pathway">
    <text evidence="1">Carotenoid biosynthesis; beta-carotene biosynthesis.</text>
</comment>
<dbReference type="GO" id="GO:0016117">
    <property type="term" value="P:carotenoid biosynthetic process"/>
    <property type="evidence" value="ECO:0007669"/>
    <property type="project" value="UniProtKB-KW"/>
</dbReference>
<dbReference type="Pfam" id="PF05834">
    <property type="entry name" value="Lycopene_cycl"/>
    <property type="match status" value="1"/>
</dbReference>
<evidence type="ECO:0000256" key="6">
    <source>
        <dbReference type="ARBA" id="ARBA00037906"/>
    </source>
</evidence>
<evidence type="ECO:0000256" key="3">
    <source>
        <dbReference type="ARBA" id="ARBA00012242"/>
    </source>
</evidence>
<keyword evidence="4" id="KW-0125">Carotenoid biosynthesis</keyword>
<dbReference type="NCBIfam" id="TIGR01790">
    <property type="entry name" value="carotene-cycl"/>
    <property type="match status" value="1"/>
</dbReference>
<dbReference type="InterPro" id="IPR036188">
    <property type="entry name" value="FAD/NAD-bd_sf"/>
</dbReference>
<dbReference type="Gene3D" id="3.50.50.60">
    <property type="entry name" value="FAD/NAD(P)-binding domain"/>
    <property type="match status" value="1"/>
</dbReference>
<dbReference type="EMBL" id="KX845623">
    <property type="protein sequence ID" value="ATD53280.1"/>
    <property type="molecule type" value="mRNA"/>
</dbReference>